<dbReference type="AlphaFoldDB" id="I1R460"/>
<dbReference type="HOGENOM" id="CLU_2798119_0_0_1"/>
<dbReference type="Proteomes" id="UP000007306">
    <property type="component" value="Chromosome 12"/>
</dbReference>
<proteinExistence type="predicted"/>
<accession>I1R460</accession>
<sequence>MGNNASSTVMRMATCGKPDQGYCTWWPCEHNGHFVVVMGDFKDIACVRVYSRIMAAACSTAFGFLERK</sequence>
<evidence type="ECO:0000313" key="1">
    <source>
        <dbReference type="EnsemblPlants" id="ORGLA12G0031600.1"/>
    </source>
</evidence>
<organism evidence="1 2">
    <name type="scientific">Oryza glaberrima</name>
    <name type="common">African rice</name>
    <dbReference type="NCBI Taxonomy" id="4538"/>
    <lineage>
        <taxon>Eukaryota</taxon>
        <taxon>Viridiplantae</taxon>
        <taxon>Streptophyta</taxon>
        <taxon>Embryophyta</taxon>
        <taxon>Tracheophyta</taxon>
        <taxon>Spermatophyta</taxon>
        <taxon>Magnoliopsida</taxon>
        <taxon>Liliopsida</taxon>
        <taxon>Poales</taxon>
        <taxon>Poaceae</taxon>
        <taxon>BOP clade</taxon>
        <taxon>Oryzoideae</taxon>
        <taxon>Oryzeae</taxon>
        <taxon>Oryzinae</taxon>
        <taxon>Oryza</taxon>
    </lineage>
</organism>
<keyword evidence="2" id="KW-1185">Reference proteome</keyword>
<reference evidence="1 2" key="2">
    <citation type="submission" date="2018-04" db="EMBL/GenBank/DDBJ databases">
        <title>OglaRS2 (Oryza glaberrima Reference Sequence Version 2).</title>
        <authorList>
            <person name="Zhang J."/>
            <person name="Kudrna D."/>
            <person name="Lee S."/>
            <person name="Talag J."/>
            <person name="Rajasekar S."/>
            <person name="Wing R.A."/>
        </authorList>
    </citation>
    <scope>NUCLEOTIDE SEQUENCE [LARGE SCALE GENOMIC DNA]</scope>
    <source>
        <strain evidence="1 2">cv. IRGC 96717</strain>
    </source>
</reference>
<evidence type="ECO:0000313" key="2">
    <source>
        <dbReference type="Proteomes" id="UP000007306"/>
    </source>
</evidence>
<dbReference type="Gramene" id="ORGLA12G0031600.1">
    <property type="protein sequence ID" value="ORGLA12G0031600.1"/>
    <property type="gene ID" value="ORGLA12G0031600"/>
</dbReference>
<reference evidence="1" key="1">
    <citation type="submission" date="2015-06" db="UniProtKB">
        <authorList>
            <consortium name="EnsemblPlants"/>
        </authorList>
    </citation>
    <scope>IDENTIFICATION</scope>
</reference>
<name>I1R460_ORYGL</name>
<dbReference type="EnsemblPlants" id="ORGLA12G0031600.1">
    <property type="protein sequence ID" value="ORGLA12G0031600.1"/>
    <property type="gene ID" value="ORGLA12G0031600"/>
</dbReference>
<protein>
    <submittedName>
        <fullName evidence="1">Uncharacterized protein</fullName>
    </submittedName>
</protein>